<dbReference type="EMBL" id="PCSB01000004">
    <property type="protein sequence ID" value="PIP32077.1"/>
    <property type="molecule type" value="Genomic_DNA"/>
</dbReference>
<dbReference type="AlphaFoldDB" id="A0A2G9ZG05"/>
<evidence type="ECO:0000313" key="2">
    <source>
        <dbReference type="EMBL" id="PIP32077.1"/>
    </source>
</evidence>
<feature type="transmembrane region" description="Helical" evidence="1">
    <location>
        <begin position="229"/>
        <end position="246"/>
    </location>
</feature>
<organism evidence="2 3">
    <name type="scientific">bacterium (Candidatus Gribaldobacteria) CG23_combo_of_CG06-09_8_20_14_all_37_87_8</name>
    <dbReference type="NCBI Taxonomy" id="2014278"/>
    <lineage>
        <taxon>Bacteria</taxon>
        <taxon>Candidatus Gribaldobacteria</taxon>
    </lineage>
</organism>
<evidence type="ECO:0000313" key="3">
    <source>
        <dbReference type="Proteomes" id="UP000230447"/>
    </source>
</evidence>
<sequence>MQKEVIRRYMRKTLEYHFNPEISQKNGTFFETCCFSPTTCKEKQAGLLYLIAESEGRSDLIKELFQIIEQEFYQNGFQTALDKTNEFINQNNLTSLHLAILALSYPYKIRVSKIGKIKILLLRNEVVFDVISELDNQGLFKFIEGNLQKNDKLIFLTNSIFNVFLKYKVLAKIAQRNEKELKTFFKENKTFFQTICGTLIIAFIKKAPWPLFLKKPKGPLPPPSKLEKGVIAAILLVILLLLGYLLF</sequence>
<keyword evidence="1" id="KW-1133">Transmembrane helix</keyword>
<comment type="caution">
    <text evidence="2">The sequence shown here is derived from an EMBL/GenBank/DDBJ whole genome shotgun (WGS) entry which is preliminary data.</text>
</comment>
<accession>A0A2G9ZG05</accession>
<keyword evidence="1" id="KW-0812">Transmembrane</keyword>
<evidence type="ECO:0000256" key="1">
    <source>
        <dbReference type="SAM" id="Phobius"/>
    </source>
</evidence>
<protein>
    <submittedName>
        <fullName evidence="2">Uncharacterized protein</fullName>
    </submittedName>
</protein>
<dbReference type="Proteomes" id="UP000230447">
    <property type="component" value="Unassembled WGS sequence"/>
</dbReference>
<gene>
    <name evidence="2" type="ORF">COX24_00170</name>
</gene>
<proteinExistence type="predicted"/>
<reference evidence="2 3" key="1">
    <citation type="submission" date="2017-09" db="EMBL/GenBank/DDBJ databases">
        <title>Depth-based differentiation of microbial function through sediment-hosted aquifers and enrichment of novel symbionts in the deep terrestrial subsurface.</title>
        <authorList>
            <person name="Probst A.J."/>
            <person name="Ladd B."/>
            <person name="Jarett J.K."/>
            <person name="Geller-Mcgrath D.E."/>
            <person name="Sieber C.M."/>
            <person name="Emerson J.B."/>
            <person name="Anantharaman K."/>
            <person name="Thomas B.C."/>
            <person name="Malmstrom R."/>
            <person name="Stieglmeier M."/>
            <person name="Klingl A."/>
            <person name="Woyke T."/>
            <person name="Ryan C.M."/>
            <person name="Banfield J.F."/>
        </authorList>
    </citation>
    <scope>NUCLEOTIDE SEQUENCE [LARGE SCALE GENOMIC DNA]</scope>
    <source>
        <strain evidence="2">CG23_combo_of_CG06-09_8_20_14_all_37_87_8</strain>
    </source>
</reference>
<name>A0A2G9ZG05_9BACT</name>
<keyword evidence="1" id="KW-0472">Membrane</keyword>
<feature type="transmembrane region" description="Helical" evidence="1">
    <location>
        <begin position="191"/>
        <end position="209"/>
    </location>
</feature>